<feature type="region of interest" description="Disordered" evidence="1">
    <location>
        <begin position="124"/>
        <end position="147"/>
    </location>
</feature>
<name>A0A1M2W2C0_TRAPU</name>
<sequence length="147" mass="16441">MGCPMSPFKSVFAFLQPYTLESTQSFCHFNPPVIHVPIDTETLRDIKPMNVKEVHRQHCSHGDHVLGLYGRLAKTELPDAPIPLRRSRGVAAKRRGRWSLLKKLFARRPFDVPQGDVELPDMGAPHSQIVQGGEGHLGRASSVRAKQ</sequence>
<proteinExistence type="predicted"/>
<protein>
    <submittedName>
        <fullName evidence="2">Uncharacterized protein</fullName>
    </submittedName>
</protein>
<dbReference type="AlphaFoldDB" id="A0A1M2W2C0"/>
<reference evidence="2 3" key="1">
    <citation type="submission" date="2016-10" db="EMBL/GenBank/DDBJ databases">
        <title>Genome sequence of the basidiomycete white-rot fungus Trametes pubescens.</title>
        <authorList>
            <person name="Makela M.R."/>
            <person name="Granchi Z."/>
            <person name="Peng M."/>
            <person name="De Vries R.P."/>
            <person name="Grigoriev I."/>
            <person name="Riley R."/>
            <person name="Hilden K."/>
        </authorList>
    </citation>
    <scope>NUCLEOTIDE SEQUENCE [LARGE SCALE GENOMIC DNA]</scope>
    <source>
        <strain evidence="2 3">FBCC735</strain>
    </source>
</reference>
<gene>
    <name evidence="2" type="ORF">TRAPUB_9445</name>
</gene>
<dbReference type="Proteomes" id="UP000184267">
    <property type="component" value="Unassembled WGS sequence"/>
</dbReference>
<keyword evidence="3" id="KW-1185">Reference proteome</keyword>
<evidence type="ECO:0000313" key="3">
    <source>
        <dbReference type="Proteomes" id="UP000184267"/>
    </source>
</evidence>
<organism evidence="2 3">
    <name type="scientific">Trametes pubescens</name>
    <name type="common">White-rot fungus</name>
    <dbReference type="NCBI Taxonomy" id="154538"/>
    <lineage>
        <taxon>Eukaryota</taxon>
        <taxon>Fungi</taxon>
        <taxon>Dikarya</taxon>
        <taxon>Basidiomycota</taxon>
        <taxon>Agaricomycotina</taxon>
        <taxon>Agaricomycetes</taxon>
        <taxon>Polyporales</taxon>
        <taxon>Polyporaceae</taxon>
        <taxon>Trametes</taxon>
    </lineage>
</organism>
<evidence type="ECO:0000313" key="2">
    <source>
        <dbReference type="EMBL" id="OJT14011.1"/>
    </source>
</evidence>
<accession>A0A1M2W2C0</accession>
<comment type="caution">
    <text evidence="2">The sequence shown here is derived from an EMBL/GenBank/DDBJ whole genome shotgun (WGS) entry which is preliminary data.</text>
</comment>
<evidence type="ECO:0000256" key="1">
    <source>
        <dbReference type="SAM" id="MobiDB-lite"/>
    </source>
</evidence>
<dbReference type="EMBL" id="MNAD01000343">
    <property type="protein sequence ID" value="OJT14011.1"/>
    <property type="molecule type" value="Genomic_DNA"/>
</dbReference>